<dbReference type="Proteomes" id="UP000236449">
    <property type="component" value="Unassembled WGS sequence"/>
</dbReference>
<name>A0A2J8I8X4_VIBDI</name>
<feature type="domain" description="DUF11" evidence="2">
    <location>
        <begin position="1967"/>
        <end position="2073"/>
    </location>
</feature>
<evidence type="ECO:0000313" key="4">
    <source>
        <dbReference type="Proteomes" id="UP000236449"/>
    </source>
</evidence>
<reference evidence="3 4" key="1">
    <citation type="submission" date="2018-01" db="EMBL/GenBank/DDBJ databases">
        <title>Draft genome sequences of six Vibrio diazotrophicus strains isolated from deep-sea sediments of the Baltic Sea.</title>
        <authorList>
            <person name="Castillo D."/>
            <person name="Vandieken V."/>
            <person name="Chiang O."/>
            <person name="Middelboe M."/>
        </authorList>
    </citation>
    <scope>NUCLEOTIDE SEQUENCE [LARGE SCALE GENOMIC DNA]</scope>
    <source>
        <strain evidence="3 4">60.27F</strain>
    </source>
</reference>
<protein>
    <submittedName>
        <fullName evidence="3">Hemagglutinin</fullName>
    </submittedName>
</protein>
<dbReference type="PANTHER" id="PTHR34819">
    <property type="entry name" value="LARGE CYSTEINE-RICH PERIPLASMIC PROTEIN OMCB"/>
    <property type="match status" value="1"/>
</dbReference>
<dbReference type="Gene3D" id="2.60.40.740">
    <property type="match status" value="2"/>
</dbReference>
<dbReference type="InterPro" id="IPR047589">
    <property type="entry name" value="DUF11_rpt"/>
</dbReference>
<keyword evidence="1" id="KW-0732">Signal</keyword>
<dbReference type="InterPro" id="IPR008966">
    <property type="entry name" value="Adhesion_dom_sf"/>
</dbReference>
<feature type="domain" description="DUF11" evidence="2">
    <location>
        <begin position="2380"/>
        <end position="2497"/>
    </location>
</feature>
<proteinExistence type="predicted"/>
<dbReference type="SUPFAM" id="SSF49401">
    <property type="entry name" value="Bacterial adhesins"/>
    <property type="match status" value="1"/>
</dbReference>
<feature type="domain" description="DUF11" evidence="2">
    <location>
        <begin position="2937"/>
        <end position="3062"/>
    </location>
</feature>
<accession>A0A2J8I8X4</accession>
<dbReference type="EMBL" id="POSK01000001">
    <property type="protein sequence ID" value="PNI06951.1"/>
    <property type="molecule type" value="Genomic_DNA"/>
</dbReference>
<evidence type="ECO:0000259" key="2">
    <source>
        <dbReference type="Pfam" id="PF01345"/>
    </source>
</evidence>
<dbReference type="OrthoDB" id="28717at2"/>
<feature type="chain" id="PRO_5014410530" evidence="1">
    <location>
        <begin position="20"/>
        <end position="3331"/>
    </location>
</feature>
<evidence type="ECO:0000313" key="3">
    <source>
        <dbReference type="EMBL" id="PNI06951.1"/>
    </source>
</evidence>
<sequence length="3331" mass="355618">MRYYFTLLFLTLFSFKVIAADISVQLEADKSVYENNGFVTYAVTVSNLTDSVIDISSVSADFSAYSTTQISASSSFLSESGDFSSSGNLQVTGARIRAGGHIKYVVQALVANDTTADITIQASALASSSPDAVTSELVTVTPAPYKYSLTLSSDTSEYPVSGLLTYTLVAENTGAYRVQNLDIEQIFSTLLVENVDGTNTAPFTQIANSAVKEGTESDVGNFEPLGDLKVTGASIAAGGKLTYKMQATLAERLAGDIVVSATSQTKDGIVASDELTTPPMAGTLEIIRHEFVNSSPYLVNGEMQLHLAVENTGKGIVHNFRVQHNIKDILTTLGNNLVDSTVTFDHTDVSGHPYKTWSIAIDNIGDNSVSKLGSSTVTDDSLDDVVSVYPGETIDYLITAAISPVAIGDIKNLTARVINDEGSLASAANTISTPIATERVLQVGDPEIHISKITSQSQYSPGQSVEYNISVENSSDKYFANNLIIVDKLSCIQTEQAAGYGEGAAFKSWKLEVVSGSDGEGTDAGKLDYGATKTGDLTISPDIAPGKKVEYKLTATTTDSSIGLILDDASCADDVVESGTGIEMPANALSVTKDVDTSKYSAGQEMTYTIKVANTSDAIANMVPVVDDLASIMVTDVYGNSIPAFSSWEITADYGKDISGVDGTITSPDILDVKATIPPHTVVTYTVKVHVAPTANSKISNIVTVDGKAIADRGSVPKEFSLAMNKSVKVDDESSFHSLYSFYSKQSNVVTYQIVVENDNTNGFATDVEIKDPISSIEADMLEPDNTPMPVFSSWTISADKQVMDNSGLTSDDQQQLLNATDVGTFSDNTDLDTTAQIPPNVRVIYTIVGQIDRSSSNKIVWGGFTNTATVYSPDNGQTLSGGATVQPEAPDVQVLKLTPNDIFQLGSEVSFDIFVFNKGSGYANDVDVSDDINGLGVFEPGWTIEATTDDHISSGSYADEKSTWPDGGNIASNVDIDPKSDSGKWNGMGYVKYTVKGIVRSDYEKQEISNTASIHDPATNTNHSSTAEIGKDGSVDQLNVSIIKTSDKMQVAPGGYITYTITLINNSTNTVANNLTVVDLMSEIKSVLANDNNDGGINDGKMDNVEDYPDQSPFVHWQFKLPGDASFGPETTEDFIYPAADSTDVLSLAPQSTIEFQIKALVKDNYVSQVLKNDAYVYRDFGEVSSLNHVSHHENRLASNGAGTQRQLLVNGVPSKYYSPGDELTYTVKIHSNTGYLNNRHVAEDILGVDVLLMDGTSANPFKNAFSVDVVKDDSNGSNGTTTGESEGVVEDNQNIDTYIDVAGGDYVLYTGKGTVRDDAVGSITIGGITVKPNDYHLNFYKTTDEVNYHPGKTATYHLHITNNGLANAYNIPVVDELSKVQVSLVDGSTGPAYTSWTIAPQVTLDPSLPDGNAQVGDYADNQDINTLASIPMGATIDYVVTATINPNAIGEITNVLSVNGDRVSSSLTPDANKFNYSKAIKAYYDTDGTTSLGLEGYKPDGYIEYEIAIGNENEVHLNDIAVFDNIQGVMTSCYNITTGTTYSCPAFDSWTVSSEVDSSGITDAGSISNNTNIDTTFDLAAASYGSYIKYTVKAHIVENAVGEFKNTVLVNGRYQASSDRSTMLPPNLVKAHKAFTDTSLATVKTTYNHQTDDQQVAYHLRIDNNGNGLEYGKALIEKFSELQVRLAQKSDSAGDSDKAPAYPPKGWVVTANTSGESMTSIGGFTRGNNVDIDIPHVSIAPGGYIEFVMESEIRDDAIDAIDITPTYGGSNLPRANITPDAALLNVTKEIVSLGGNNYTSGDKYKPGDSIEYRFVVENTEPVWYDNTVIQDLISNIKVEVIGGKTEAALIDTNISHVVSTGLNSVVDTKPLSYEANGDLNIAASDGLDIAPNETITFTIAGKIREDAVGVVDANSATGGDNTVTTDAIPPHDASLTYEKLVTNTTADGNACSFPSNSGSGCLYNPDGQVVYQIHITNDGEGTANDVVIQDLVNSITTSDSGVAFSSSSVRIVEQPDSSRFSISGQYSGVGDLDAKFDLMAGDTVVFEITATVSDSATGTISNVATINGNNTNTIVLDPGIAEILAKKETDINTYVPGQTINYTIHVLNKGQKNSFVHITDIVSDFLVETADGSSKPALENWSIKSQVLADSSPTVTDISGLTALESGTNIDINDVEIELAGEHSGVETHVAITITGNIRKDAVGAFHNIATVATLTDSNSYRADVSPENGVLELSKVASKTPATYVPGETIGFDVEVKNSGLGYLTNVNISDLSADIKTDFAGQAREGQVFEQWTITNVSVTGVEPTLSQQISGSEVTGANGYSVNYNIAPSHSVVMHFEGVVNDKAMGDITNTVVVSDEEGNSRTAQATYTPEKANLTVTKTVDKPLYEAGDTLTYTIVVANTTGAWAKDVHITDMLSSIETTTIDGYTVSAFNPDSIAINATSSTGATTIPVVNSGDIDGSIEIAPNDTLTITVRGTLNSTIHGQVKNTVTVELDGATQTAEAVSEPVIPEVKLTKVAPVENYVPGEVSDFVITVVNETNGFADNIQVEDLISGLTVDTIDGTTEAAFSYWVLDIENSNSNTVITSRASLNEDIKYNIDLAPLDTVTFKVHGTVNQKAVGVITNTATMIFDGKTQTATAQLKPFEQDISFIKTLADGSQEGEYKADEETEFHITLVNNAQSFAQSIKITDIISDLTVVNLLGNTVPALTSWDINYEIKNDKYNTTTVDPLPLGDDLDVTVNLAPSATVDFIVKGIVNPMALGVITNTATMDDGSSTSESTVTLIPGGVVLMATKVADKAEYTNDDDQITYTLAVTNRGSSDALNVHLVDEISKLQGVNGSPLFTEWKTTISKYDTATSTTTVLDTQNSVDLDYTYTLKAYEGNIIWVTIVGQIGKGLDDDITNTFSATTIGGDTEQASVTVHVKKYSDNEGELVVTKKALQQTAQVGDVVEYEVTIVNNNESEFKNVHLTDRYPSGFQYVEGSAEITNSGPDGEFDTADDVFNTNEPTLANVMSFSVGDMLAYGSSGSTVQEKIRVRYLMRVTVGATFGNYTNTAYAMTPAEGMTSGALEIKSNMSSATVEVTPDKLFDTASIIGKVFEDNNGDGYQASATAYGIEVSIDIDPSLIVAGSATLKVEGEKKKDVSINGNNIVINKLIGQSRNRTLSGSHKATLQFVSKTADSFAFSVTTKDGTHITAHEDDSFSAENSGNKLQGLTAESLQITRNVYQYGSQYLREIVIENMGIYEEGIPGVKLLTVEGIVIETDQYGRYHVPDQWVLNKKGQQFLVKLDTDSLPTGMKVVSENPKVRRITPNALSKFNFSVQSISDE</sequence>
<evidence type="ECO:0000256" key="1">
    <source>
        <dbReference type="SAM" id="SignalP"/>
    </source>
</evidence>
<feature type="signal peptide" evidence="1">
    <location>
        <begin position="1"/>
        <end position="19"/>
    </location>
</feature>
<gene>
    <name evidence="3" type="ORF">C1N32_02190</name>
</gene>
<dbReference type="NCBIfam" id="TIGR01451">
    <property type="entry name" value="B_ant_repeat"/>
    <property type="match status" value="5"/>
</dbReference>
<dbReference type="RefSeq" id="WP_102965330.1">
    <property type="nucleotide sequence ID" value="NZ_POSK01000001.1"/>
</dbReference>
<dbReference type="InterPro" id="IPR051172">
    <property type="entry name" value="Chlamydia_OmcB"/>
</dbReference>
<organism evidence="3 4">
    <name type="scientific">Vibrio diazotrophicus</name>
    <dbReference type="NCBI Taxonomy" id="685"/>
    <lineage>
        <taxon>Bacteria</taxon>
        <taxon>Pseudomonadati</taxon>
        <taxon>Pseudomonadota</taxon>
        <taxon>Gammaproteobacteria</taxon>
        <taxon>Vibrionales</taxon>
        <taxon>Vibrionaceae</taxon>
        <taxon>Vibrio</taxon>
    </lineage>
</organism>
<comment type="caution">
    <text evidence="3">The sequence shown here is derived from an EMBL/GenBank/DDBJ whole genome shotgun (WGS) entry which is preliminary data.</text>
</comment>
<dbReference type="Pfam" id="PF01345">
    <property type="entry name" value="DUF11"/>
    <property type="match status" value="3"/>
</dbReference>
<dbReference type="InterPro" id="IPR001434">
    <property type="entry name" value="OmcB-like_DUF11"/>
</dbReference>